<dbReference type="Gene3D" id="1.10.10.60">
    <property type="entry name" value="Homeodomain-like"/>
    <property type="match status" value="1"/>
</dbReference>
<dbReference type="Proteomes" id="UP001567537">
    <property type="component" value="Unassembled WGS sequence"/>
</dbReference>
<dbReference type="EMBL" id="JAHWZY010000007">
    <property type="protein sequence ID" value="MEZ3178806.1"/>
    <property type="molecule type" value="Genomic_DNA"/>
</dbReference>
<proteinExistence type="predicted"/>
<dbReference type="Pfam" id="PF06527">
    <property type="entry name" value="TniQ"/>
    <property type="match status" value="1"/>
</dbReference>
<organism evidence="2 3">
    <name type="scientific">Streptomyces pimonensis</name>
    <dbReference type="NCBI Taxonomy" id="2860288"/>
    <lineage>
        <taxon>Bacteria</taxon>
        <taxon>Bacillati</taxon>
        <taxon>Actinomycetota</taxon>
        <taxon>Actinomycetes</taxon>
        <taxon>Kitasatosporales</taxon>
        <taxon>Streptomycetaceae</taxon>
        <taxon>Streptomyces</taxon>
    </lineage>
</organism>
<keyword evidence="3" id="KW-1185">Reference proteome</keyword>
<name>A0ABV4IVV4_9ACTN</name>
<evidence type="ECO:0000259" key="1">
    <source>
        <dbReference type="Pfam" id="PF06527"/>
    </source>
</evidence>
<evidence type="ECO:0000313" key="3">
    <source>
        <dbReference type="Proteomes" id="UP001567537"/>
    </source>
</evidence>
<accession>A0ABV4IVV4</accession>
<dbReference type="InterPro" id="IPR009492">
    <property type="entry name" value="TniQ"/>
</dbReference>
<sequence length="758" mass="84315">MNGEALDSWLEVVACRSRAPLTHITEALGLSGPASRHSSARPPWTTALADGEVEHLAMASGIDRDLLLAMTLARWHGRALFIDWDRRRVDKKRLWGRACGSRYCPECLRESGGRWQLSWRLSFTFACTRHHLLLVDACPSCGEIPRSRNIYSGTALAPGVCPSKSRNAPSVRCGYNLGEVDTPQLEADGPILLAQQKLTGLVEGETPNTTDFAGVYGSNPVPIVRVLADLKTLASRVLAHAQDDDFARWGPTDLVRRCNSYREAPLTTYRGRREAHTRGSWVAPTDAAATGLALTAALDSLNGAEPDTVIDRIAWLTDRLQERGESAAHCDIGKWSAEISPDLVTIVLGAVHRSQGRRAVRLHYRTTTGRPQRPAKGLAVPRARAQKVPASLWDNWALQMMPRNAGGNLRWTTVQQALAISVLQVGAWINLPQAQQLLGTDLSRKTLSRTLETLHAHEASVEILRAVTTLADVLDQSGSPIDYARRREVFGQRREFIDPEEWARIRRLARPVHDARAYVQQANRWIYQRLTGNPIRQFPSPPGSDPLDTVKKYPQFTFELDPVEIDGLVKIGRKLLSAEGIVEPFTWEPDVPYAVAVNAKLPGVVRESIHHSKVHDVILEGALSASAVARKLQTSPAHVRCILDRQPLNRRSPLAQRNEKWRQLYLDGLSVAQISQVAGGSRTRILKELRRMGVEIRSRAPERVYGHLIQEVIHRYSHLGESLQNIADAAGMCRATVRNILMREGVPRRPCGRRPQET</sequence>
<gene>
    <name evidence="2" type="ORF">KYY02_08845</name>
</gene>
<feature type="domain" description="TniQ" evidence="1">
    <location>
        <begin position="2"/>
        <end position="134"/>
    </location>
</feature>
<evidence type="ECO:0000313" key="2">
    <source>
        <dbReference type="EMBL" id="MEZ3178806.1"/>
    </source>
</evidence>
<reference evidence="2 3" key="1">
    <citation type="journal article" date="2021" name="Res Sq">
        <title>Streptomyces Pimoensis sp. nov., Isolated From the Taklimakan Desert in Xinjiang, China.</title>
        <authorList>
            <person name="Zhang P."/>
            <person name="Luo X."/>
            <person name="Luo X."/>
            <person name="Liu Z."/>
            <person name="Xia Z."/>
            <person name="Wan C."/>
            <person name="zhang L."/>
        </authorList>
    </citation>
    <scope>NUCLEOTIDE SEQUENCE [LARGE SCALE GENOMIC DNA]</scope>
    <source>
        <strain evidence="2 3">TRM75549</strain>
    </source>
</reference>
<comment type="caution">
    <text evidence="2">The sequence shown here is derived from an EMBL/GenBank/DDBJ whole genome shotgun (WGS) entry which is preliminary data.</text>
</comment>
<protein>
    <submittedName>
        <fullName evidence="2">TniQ family protein</fullName>
    </submittedName>
</protein>